<gene>
    <name evidence="2" type="ORF">ACFFTR_08230</name>
</gene>
<reference evidence="2 3" key="1">
    <citation type="submission" date="2024-09" db="EMBL/GenBank/DDBJ databases">
        <authorList>
            <person name="Sun Q."/>
            <person name="Mori K."/>
        </authorList>
    </citation>
    <scope>NUCLEOTIDE SEQUENCE [LARGE SCALE GENOMIC DNA]</scope>
    <source>
        <strain evidence="2 3">JCM 3307</strain>
    </source>
</reference>
<dbReference type="RefSeq" id="WP_223099547.1">
    <property type="nucleotide sequence ID" value="NZ_CP061913.1"/>
</dbReference>
<organism evidence="2 3">
    <name type="scientific">Dactylosporangium vinaceum</name>
    <dbReference type="NCBI Taxonomy" id="53362"/>
    <lineage>
        <taxon>Bacteria</taxon>
        <taxon>Bacillati</taxon>
        <taxon>Actinomycetota</taxon>
        <taxon>Actinomycetes</taxon>
        <taxon>Micromonosporales</taxon>
        <taxon>Micromonosporaceae</taxon>
        <taxon>Dactylosporangium</taxon>
    </lineage>
</organism>
<comment type="caution">
    <text evidence="2">The sequence shown here is derived from an EMBL/GenBank/DDBJ whole genome shotgun (WGS) entry which is preliminary data.</text>
</comment>
<keyword evidence="3" id="KW-1185">Reference proteome</keyword>
<evidence type="ECO:0000256" key="1">
    <source>
        <dbReference type="SAM" id="MobiDB-lite"/>
    </source>
</evidence>
<name>A0ABV5M2J8_9ACTN</name>
<feature type="region of interest" description="Disordered" evidence="1">
    <location>
        <begin position="25"/>
        <end position="51"/>
    </location>
</feature>
<evidence type="ECO:0000313" key="3">
    <source>
        <dbReference type="Proteomes" id="UP001589608"/>
    </source>
</evidence>
<sequence>MLTPDTIRALTSWLVSAADPCAPTAPRIPAARPDSIATSDPAGGTTDIEDGEPPYTLLVLHDGDAVDAPPGTRCLAGVAVAIHPVLVGSYRRGLIDLLPDLAAALAPSDHGAALRPDELSALIQRRAADRLTGVFTPPQPGMRLVACAIAYDDVHTDVDLGAAGGSDPILMVRRIDAVDVDGRVYQAVLLPSAHATVLVDDEPDPVDTPATYAGLTALLAAAVEHTTATPAIGG</sequence>
<accession>A0ABV5M2J8</accession>
<dbReference type="Proteomes" id="UP001589608">
    <property type="component" value="Unassembled WGS sequence"/>
</dbReference>
<dbReference type="EMBL" id="JBHMCA010000019">
    <property type="protein sequence ID" value="MFB9443068.1"/>
    <property type="molecule type" value="Genomic_DNA"/>
</dbReference>
<proteinExistence type="predicted"/>
<evidence type="ECO:0000313" key="2">
    <source>
        <dbReference type="EMBL" id="MFB9443068.1"/>
    </source>
</evidence>
<protein>
    <submittedName>
        <fullName evidence="2">Uncharacterized protein</fullName>
    </submittedName>
</protein>